<dbReference type="CDD" id="cd19411">
    <property type="entry name" value="MCP2201-like_sensor"/>
    <property type="match status" value="1"/>
</dbReference>
<feature type="transmembrane region" description="Helical" evidence="6">
    <location>
        <begin position="191"/>
        <end position="210"/>
    </location>
</feature>
<dbReference type="PRINTS" id="PR00260">
    <property type="entry name" value="CHEMTRNSDUCR"/>
</dbReference>
<dbReference type="InterPro" id="IPR000727">
    <property type="entry name" value="T_SNARE_dom"/>
</dbReference>
<evidence type="ECO:0000256" key="3">
    <source>
        <dbReference type="ARBA" id="ARBA00023224"/>
    </source>
</evidence>
<dbReference type="InterPro" id="IPR024478">
    <property type="entry name" value="HlyB_4HB_MCP"/>
</dbReference>
<keyword evidence="6" id="KW-1133">Transmembrane helix</keyword>
<dbReference type="Gene3D" id="1.10.8.500">
    <property type="entry name" value="HAMP domain in histidine kinase"/>
    <property type="match status" value="1"/>
</dbReference>
<feature type="domain" description="T-SNARE coiled-coil homology" evidence="8">
    <location>
        <begin position="444"/>
        <end position="506"/>
    </location>
</feature>
<dbReference type="InterPro" id="IPR004089">
    <property type="entry name" value="MCPsignal_dom"/>
</dbReference>
<comment type="subcellular location">
    <subcellularLocation>
        <location evidence="1">Cell inner membrane</location>
        <topology evidence="1">Multi-pass membrane protein</topology>
    </subcellularLocation>
</comment>
<dbReference type="PROSITE" id="PS50885">
    <property type="entry name" value="HAMP"/>
    <property type="match status" value="1"/>
</dbReference>
<keyword evidence="6" id="KW-0812">Transmembrane</keyword>
<dbReference type="SMART" id="SM00283">
    <property type="entry name" value="MA"/>
    <property type="match status" value="1"/>
</dbReference>
<dbReference type="InterPro" id="IPR003660">
    <property type="entry name" value="HAMP_dom"/>
</dbReference>
<gene>
    <name evidence="10" type="ordered locus">Despr_2692</name>
</gene>
<evidence type="ECO:0000256" key="4">
    <source>
        <dbReference type="ARBA" id="ARBA00029447"/>
    </source>
</evidence>
<dbReference type="Proteomes" id="UP000006365">
    <property type="component" value="Chromosome"/>
</dbReference>
<evidence type="ECO:0000256" key="1">
    <source>
        <dbReference type="ARBA" id="ARBA00004429"/>
    </source>
</evidence>
<dbReference type="PANTHER" id="PTHR32089">
    <property type="entry name" value="METHYL-ACCEPTING CHEMOTAXIS PROTEIN MCPB"/>
    <property type="match status" value="1"/>
</dbReference>
<dbReference type="Pfam" id="PF12729">
    <property type="entry name" value="4HB_MCP_1"/>
    <property type="match status" value="1"/>
</dbReference>
<dbReference type="PANTHER" id="PTHR32089:SF112">
    <property type="entry name" value="LYSOZYME-LIKE PROTEIN-RELATED"/>
    <property type="match status" value="1"/>
</dbReference>
<dbReference type="Pfam" id="PF00015">
    <property type="entry name" value="MCPsignal"/>
    <property type="match status" value="1"/>
</dbReference>
<keyword evidence="6" id="KW-0472">Membrane</keyword>
<evidence type="ECO:0000313" key="10">
    <source>
        <dbReference type="EMBL" id="ADW18828.1"/>
    </source>
</evidence>
<evidence type="ECO:0000259" key="7">
    <source>
        <dbReference type="PROSITE" id="PS50111"/>
    </source>
</evidence>
<feature type="transmembrane region" description="Helical" evidence="6">
    <location>
        <begin position="12"/>
        <end position="30"/>
    </location>
</feature>
<dbReference type="Gene3D" id="1.10.287.950">
    <property type="entry name" value="Methyl-accepting chemotaxis protein"/>
    <property type="match status" value="1"/>
</dbReference>
<evidence type="ECO:0000259" key="8">
    <source>
        <dbReference type="PROSITE" id="PS50192"/>
    </source>
</evidence>
<dbReference type="PROSITE" id="PS50192">
    <property type="entry name" value="T_SNARE"/>
    <property type="match status" value="1"/>
</dbReference>
<evidence type="ECO:0000256" key="5">
    <source>
        <dbReference type="PROSITE-ProRule" id="PRU00284"/>
    </source>
</evidence>
<dbReference type="InterPro" id="IPR004090">
    <property type="entry name" value="Chemotax_Me-accpt_rcpt"/>
</dbReference>
<dbReference type="SUPFAM" id="SSF58104">
    <property type="entry name" value="Methyl-accepting chemotaxis protein (MCP) signaling domain"/>
    <property type="match status" value="1"/>
</dbReference>
<dbReference type="GO" id="GO:0004888">
    <property type="term" value="F:transmembrane signaling receptor activity"/>
    <property type="evidence" value="ECO:0007669"/>
    <property type="project" value="InterPro"/>
</dbReference>
<dbReference type="GO" id="GO:0005886">
    <property type="term" value="C:plasma membrane"/>
    <property type="evidence" value="ECO:0007669"/>
    <property type="project" value="UniProtKB-SubCell"/>
</dbReference>
<accession>A0A7U3YNV4</accession>
<dbReference type="InterPro" id="IPR047347">
    <property type="entry name" value="YvaQ-like_sensor"/>
</dbReference>
<protein>
    <submittedName>
        <fullName evidence="10">Methyl-accepting chemotaxis sensory transducer</fullName>
    </submittedName>
</protein>
<dbReference type="PROSITE" id="PS50111">
    <property type="entry name" value="CHEMOTAXIS_TRANSDUC_2"/>
    <property type="match status" value="1"/>
</dbReference>
<evidence type="ECO:0000256" key="2">
    <source>
        <dbReference type="ARBA" id="ARBA00022519"/>
    </source>
</evidence>
<comment type="similarity">
    <text evidence="4">Belongs to the methyl-accepting chemotaxis (MCP) protein family.</text>
</comment>
<keyword evidence="2" id="KW-1003">Cell membrane</keyword>
<keyword evidence="3 5" id="KW-0807">Transducer</keyword>
<dbReference type="AlphaFoldDB" id="A0A7U3YNV4"/>
<keyword evidence="2" id="KW-0997">Cell inner membrane</keyword>
<proteinExistence type="inferred from homology"/>
<evidence type="ECO:0000259" key="9">
    <source>
        <dbReference type="PROSITE" id="PS50885"/>
    </source>
</evidence>
<reference evidence="10 11" key="1">
    <citation type="journal article" date="2011" name="Stand. Genomic Sci.">
        <title>Complete genome sequence of Desulfobulbus propionicus type strain (1pr3).</title>
        <authorList>
            <person name="Pagani I."/>
            <person name="Lapidus A."/>
            <person name="Nolan M."/>
            <person name="Lucas S."/>
            <person name="Hammon N."/>
            <person name="Deshpande S."/>
            <person name="Cheng J.F."/>
            <person name="Chertkov O."/>
            <person name="Davenport K."/>
            <person name="Tapia R."/>
            <person name="Han C."/>
            <person name="Goodwin L."/>
            <person name="Pitluck S."/>
            <person name="Liolios K."/>
            <person name="Mavromatis K."/>
            <person name="Ivanova N."/>
            <person name="Mikhailova N."/>
            <person name="Pati A."/>
            <person name="Chen A."/>
            <person name="Palaniappan K."/>
            <person name="Land M."/>
            <person name="Hauser L."/>
            <person name="Chang Y.J."/>
            <person name="Jeffries C.D."/>
            <person name="Detter J.C."/>
            <person name="Brambilla E."/>
            <person name="Kannan K.P."/>
            <person name="Djao O.D."/>
            <person name="Rohde M."/>
            <person name="Pukall R."/>
            <person name="Spring S."/>
            <person name="Goker M."/>
            <person name="Sikorski J."/>
            <person name="Woyke T."/>
            <person name="Bristow J."/>
            <person name="Eisen J.A."/>
            <person name="Markowitz V."/>
            <person name="Hugenholtz P."/>
            <person name="Kyrpides N.C."/>
            <person name="Klenk H.P."/>
        </authorList>
    </citation>
    <scope>NUCLEOTIDE SEQUENCE [LARGE SCALE GENOMIC DNA]</scope>
    <source>
        <strain evidence="11">ATCC 33891 / DSM 2032 / 1pr3</strain>
    </source>
</reference>
<organism evidence="10 11">
    <name type="scientific">Desulfobulbus propionicus (strain ATCC 33891 / DSM 2032 / VKM B-1956 / 1pr3)</name>
    <dbReference type="NCBI Taxonomy" id="577650"/>
    <lineage>
        <taxon>Bacteria</taxon>
        <taxon>Pseudomonadati</taxon>
        <taxon>Thermodesulfobacteriota</taxon>
        <taxon>Desulfobulbia</taxon>
        <taxon>Desulfobulbales</taxon>
        <taxon>Desulfobulbaceae</taxon>
        <taxon>Desulfobulbus</taxon>
    </lineage>
</organism>
<name>A0A7U3YNV4_DESPD</name>
<evidence type="ECO:0000313" key="11">
    <source>
        <dbReference type="Proteomes" id="UP000006365"/>
    </source>
</evidence>
<evidence type="ECO:0000256" key="6">
    <source>
        <dbReference type="SAM" id="Phobius"/>
    </source>
</evidence>
<sequence length="557" mass="59689">MLNNFKVGTRLFFGFGLVMALLLLVGGYAIKSIKGLDEQIELVVNDRMVKVGLTQDVMDHVNIIARALRNVLIDDSKDRQAAEFNRIAESRKIVGERVEELNRKMSTDKGKELIRKVIDAREPYVRQTESYMALIKEGQIDRAKKMLLSEVRDAQGAYITTIQEICTYIEEVAKKDGEKAEVAANTATRTVAVLMGIALVLSAVLAVIIARGITIPAHACTAFLQMLAQNDFSKDVPELFRARRDEFGTLANATQAMVNNTRQLLKDTLQGVQVVATSSNDLAAVSRHLTSAAKDTADKSGAVAAAAEQMNSNMQSVSAAMEQSSSNVNMVASSTEEMTATVNEIAHNAEKARSISEGAVKQSRQATEKMTLLGETARKIGRVTETITEISEQTNLLALNATIEAARAGEAGKGFAVVANEIKELARQTADATVDIKNQIGGMQTTTATTVEDIDRISQVITEINSVIQGIATAVEEQSAASSEISGNIAQASQGIAEVNENVAQSTVVIADMARDIAGINQQAAQVGEGSGQVQVSAQGLSEMAAQLDALVKKFKV</sequence>
<dbReference type="GO" id="GO:0006935">
    <property type="term" value="P:chemotaxis"/>
    <property type="evidence" value="ECO:0007669"/>
    <property type="project" value="InterPro"/>
</dbReference>
<dbReference type="RefSeq" id="WP_015725354.1">
    <property type="nucleotide sequence ID" value="NC_014972.1"/>
</dbReference>
<keyword evidence="11" id="KW-1185">Reference proteome</keyword>
<dbReference type="GO" id="GO:0007165">
    <property type="term" value="P:signal transduction"/>
    <property type="evidence" value="ECO:0007669"/>
    <property type="project" value="UniProtKB-KW"/>
</dbReference>
<dbReference type="EMBL" id="CP002364">
    <property type="protein sequence ID" value="ADW18828.1"/>
    <property type="molecule type" value="Genomic_DNA"/>
</dbReference>
<feature type="domain" description="HAMP" evidence="9">
    <location>
        <begin position="211"/>
        <end position="266"/>
    </location>
</feature>
<dbReference type="KEGG" id="dpr:Despr_2692"/>
<feature type="domain" description="Methyl-accepting transducer" evidence="7">
    <location>
        <begin position="285"/>
        <end position="521"/>
    </location>
</feature>